<protein>
    <recommendedName>
        <fullName evidence="7">tRNA (guanine-N(7)-)-methyltransferase</fullName>
        <ecNumber evidence="7">2.1.1.33</ecNumber>
    </recommendedName>
    <alternativeName>
        <fullName evidence="7">tRNA (guanine(46)-N(7))-methyltransferase</fullName>
    </alternativeName>
    <alternativeName>
        <fullName evidence="7">tRNA(m7G46)-methyltransferase</fullName>
    </alternativeName>
</protein>
<evidence type="ECO:0000256" key="7">
    <source>
        <dbReference type="HAMAP-Rule" id="MF_01057"/>
    </source>
</evidence>
<evidence type="ECO:0000256" key="2">
    <source>
        <dbReference type="ARBA" id="ARBA00003015"/>
    </source>
</evidence>
<dbReference type="GO" id="GO:0043527">
    <property type="term" value="C:tRNA methyltransferase complex"/>
    <property type="evidence" value="ECO:0007669"/>
    <property type="project" value="TreeGrafter"/>
</dbReference>
<dbReference type="InterPro" id="IPR055361">
    <property type="entry name" value="tRNA_methyltr_TrmB_bact"/>
</dbReference>
<dbReference type="PROSITE" id="PS51625">
    <property type="entry name" value="SAM_MT_TRMB"/>
    <property type="match status" value="1"/>
</dbReference>
<keyword evidence="6 7" id="KW-0819">tRNA processing</keyword>
<comment type="pathway">
    <text evidence="7">tRNA modification; N(7)-methylguanine-tRNA biosynthesis.</text>
</comment>
<dbReference type="Proteomes" id="UP000182589">
    <property type="component" value="Unassembled WGS sequence"/>
</dbReference>
<comment type="function">
    <text evidence="2 7">Catalyzes the formation of N(7)-methylguanine at position 46 (m7G46) in tRNA.</text>
</comment>
<gene>
    <name evidence="7" type="primary">trmB</name>
    <name evidence="8" type="ORF">SAMN04489725_103206</name>
</gene>
<organism evidence="8 9">
    <name type="scientific">Alicyclobacillus hesperidum</name>
    <dbReference type="NCBI Taxonomy" id="89784"/>
    <lineage>
        <taxon>Bacteria</taxon>
        <taxon>Bacillati</taxon>
        <taxon>Bacillota</taxon>
        <taxon>Bacilli</taxon>
        <taxon>Bacillales</taxon>
        <taxon>Alicyclobacillaceae</taxon>
        <taxon>Alicyclobacillus</taxon>
    </lineage>
</organism>
<evidence type="ECO:0000313" key="9">
    <source>
        <dbReference type="Proteomes" id="UP000182589"/>
    </source>
</evidence>
<comment type="caution">
    <text evidence="7">Lacks conserved residue(s) required for the propagation of feature annotation.</text>
</comment>
<keyword evidence="4 7" id="KW-0808">Transferase</keyword>
<dbReference type="InterPro" id="IPR029063">
    <property type="entry name" value="SAM-dependent_MTases_sf"/>
</dbReference>
<dbReference type="SUPFAM" id="SSF53335">
    <property type="entry name" value="S-adenosyl-L-methionine-dependent methyltransferases"/>
    <property type="match status" value="1"/>
</dbReference>
<dbReference type="Pfam" id="PF02390">
    <property type="entry name" value="Methyltransf_4"/>
    <property type="match status" value="1"/>
</dbReference>
<feature type="binding site" evidence="7">
    <location>
        <position position="116"/>
    </location>
    <ligand>
        <name>S-adenosyl-L-methionine</name>
        <dbReference type="ChEBI" id="CHEBI:59789"/>
    </ligand>
</feature>
<dbReference type="EC" id="2.1.1.33" evidence="7"/>
<evidence type="ECO:0000256" key="5">
    <source>
        <dbReference type="ARBA" id="ARBA00022691"/>
    </source>
</evidence>
<comment type="catalytic activity">
    <reaction evidence="1 7">
        <text>guanosine(46) in tRNA + S-adenosyl-L-methionine = N(7)-methylguanosine(46) in tRNA + S-adenosyl-L-homocysteine</text>
        <dbReference type="Rhea" id="RHEA:42708"/>
        <dbReference type="Rhea" id="RHEA-COMP:10188"/>
        <dbReference type="Rhea" id="RHEA-COMP:10189"/>
        <dbReference type="ChEBI" id="CHEBI:57856"/>
        <dbReference type="ChEBI" id="CHEBI:59789"/>
        <dbReference type="ChEBI" id="CHEBI:74269"/>
        <dbReference type="ChEBI" id="CHEBI:74480"/>
        <dbReference type="EC" id="2.1.1.33"/>
    </reaction>
</comment>
<comment type="similarity">
    <text evidence="7">Belongs to the class I-like SAM-binding methyltransferase superfamily. TrmB family.</text>
</comment>
<sequence>MRYRGSHRLGKWLEQGGEKLLDARKDDLQVWYAAQRKSFCLEIGCGKGGFLQTMAKLHPDTTFVGVDKMLAVAAKAAAGAARQGLSNTTFIVGDIGHIGELWHEPRVARIYLNFSDPWPRRRHYDRRLTHAKKLALYAKWLCADGWLEQKTDNLDLFNWSLASLAENGWDIAECARAFAEGEPDGTSLSSKYVQTEYEAKFRSVGLPIYYLRARPKQAE</sequence>
<dbReference type="RefSeq" id="WP_074691968.1">
    <property type="nucleotide sequence ID" value="NZ_FNOJ01000003.1"/>
</dbReference>
<accession>A0A1H2S078</accession>
<feature type="binding site" evidence="7">
    <location>
        <position position="152"/>
    </location>
    <ligand>
        <name>substrate</name>
    </ligand>
</feature>
<feature type="binding site" evidence="7">
    <location>
        <begin position="195"/>
        <end position="198"/>
    </location>
    <ligand>
        <name>substrate</name>
    </ligand>
</feature>
<dbReference type="STRING" id="89784.SAMN04489725_103206"/>
<feature type="binding site" evidence="7">
    <location>
        <position position="94"/>
    </location>
    <ligand>
        <name>S-adenosyl-L-methionine</name>
        <dbReference type="ChEBI" id="CHEBI:59789"/>
    </ligand>
</feature>
<proteinExistence type="inferred from homology"/>
<keyword evidence="5 7" id="KW-0949">S-adenosyl-L-methionine</keyword>
<dbReference type="PANTHER" id="PTHR23417:SF14">
    <property type="entry name" value="PENTACOTRIPEPTIDE-REPEAT REGION OF PRORP DOMAIN-CONTAINING PROTEIN"/>
    <property type="match status" value="1"/>
</dbReference>
<reference evidence="9" key="1">
    <citation type="submission" date="2016-10" db="EMBL/GenBank/DDBJ databases">
        <authorList>
            <person name="Varghese N."/>
        </authorList>
    </citation>
    <scope>NUCLEOTIDE SEQUENCE [LARGE SCALE GENOMIC DNA]</scope>
    <source>
        <strain evidence="9">DSM 12489</strain>
    </source>
</reference>
<dbReference type="CDD" id="cd02440">
    <property type="entry name" value="AdoMet_MTases"/>
    <property type="match status" value="1"/>
</dbReference>
<dbReference type="UniPathway" id="UPA00989"/>
<evidence type="ECO:0000256" key="6">
    <source>
        <dbReference type="ARBA" id="ARBA00022694"/>
    </source>
</evidence>
<evidence type="ECO:0000256" key="3">
    <source>
        <dbReference type="ARBA" id="ARBA00022603"/>
    </source>
</evidence>
<feature type="binding site" evidence="7">
    <location>
        <position position="67"/>
    </location>
    <ligand>
        <name>S-adenosyl-L-methionine</name>
        <dbReference type="ChEBI" id="CHEBI:59789"/>
    </ligand>
</feature>
<dbReference type="InterPro" id="IPR003358">
    <property type="entry name" value="tRNA_(Gua-N-7)_MeTrfase_Trmb"/>
</dbReference>
<dbReference type="HAMAP" id="MF_01057">
    <property type="entry name" value="tRNA_methyltr_TrmB"/>
    <property type="match status" value="1"/>
</dbReference>
<dbReference type="Gene3D" id="3.40.50.150">
    <property type="entry name" value="Vaccinia Virus protein VP39"/>
    <property type="match status" value="1"/>
</dbReference>
<evidence type="ECO:0000256" key="1">
    <source>
        <dbReference type="ARBA" id="ARBA00000142"/>
    </source>
</evidence>
<feature type="binding site" evidence="7">
    <location>
        <position position="42"/>
    </location>
    <ligand>
        <name>S-adenosyl-L-methionine</name>
        <dbReference type="ChEBI" id="CHEBI:59789"/>
    </ligand>
</feature>
<keyword evidence="3 7" id="KW-0489">Methyltransferase</keyword>
<dbReference type="NCBIfam" id="NF001080">
    <property type="entry name" value="PRK00121.2-2"/>
    <property type="match status" value="1"/>
</dbReference>
<dbReference type="AlphaFoldDB" id="A0A1H2S078"/>
<dbReference type="GO" id="GO:0008176">
    <property type="term" value="F:tRNA (guanine(46)-N7)-methyltransferase activity"/>
    <property type="evidence" value="ECO:0007669"/>
    <property type="project" value="UniProtKB-UniRule"/>
</dbReference>
<name>A0A1H2S078_9BACL</name>
<evidence type="ECO:0000256" key="4">
    <source>
        <dbReference type="ARBA" id="ARBA00022679"/>
    </source>
</evidence>
<evidence type="ECO:0000313" key="8">
    <source>
        <dbReference type="EMBL" id="SDW24850.1"/>
    </source>
</evidence>
<dbReference type="NCBIfam" id="TIGR00091">
    <property type="entry name" value="tRNA (guanosine(46)-N7)-methyltransferase TrmB"/>
    <property type="match status" value="1"/>
</dbReference>
<dbReference type="EMBL" id="FNOJ01000003">
    <property type="protein sequence ID" value="SDW24850.1"/>
    <property type="molecule type" value="Genomic_DNA"/>
</dbReference>
<dbReference type="PANTHER" id="PTHR23417">
    <property type="entry name" value="3-DEOXY-D-MANNO-OCTULOSONIC-ACID TRANSFERASE/TRNA GUANINE-N 7 - -METHYLTRANSFERASE"/>
    <property type="match status" value="1"/>
</dbReference>
<keyword evidence="9" id="KW-1185">Reference proteome</keyword>